<gene>
    <name evidence="4" type="ORF">EVOR1521_LOCUS15202</name>
</gene>
<dbReference type="CDD" id="cd02961">
    <property type="entry name" value="PDI_a_family"/>
    <property type="match status" value="1"/>
</dbReference>
<dbReference type="Gene3D" id="3.40.30.10">
    <property type="entry name" value="Glutaredoxin"/>
    <property type="match status" value="1"/>
</dbReference>
<keyword evidence="2" id="KW-0812">Transmembrane</keyword>
<feature type="transmembrane region" description="Helical" evidence="2">
    <location>
        <begin position="185"/>
        <end position="202"/>
    </location>
</feature>
<feature type="region of interest" description="Disordered" evidence="1">
    <location>
        <begin position="361"/>
        <end position="380"/>
    </location>
</feature>
<reference evidence="4" key="1">
    <citation type="submission" date="2023-08" db="EMBL/GenBank/DDBJ databases">
        <authorList>
            <person name="Chen Y."/>
            <person name="Shah S."/>
            <person name="Dougan E. K."/>
            <person name="Thang M."/>
            <person name="Chan C."/>
        </authorList>
    </citation>
    <scope>NUCLEOTIDE SEQUENCE</scope>
</reference>
<keyword evidence="2" id="KW-1133">Transmembrane helix</keyword>
<feature type="transmembrane region" description="Helical" evidence="2">
    <location>
        <begin position="155"/>
        <end position="173"/>
    </location>
</feature>
<dbReference type="AlphaFoldDB" id="A0AA36ILH4"/>
<accession>A0AA36ILH4</accession>
<dbReference type="InterPro" id="IPR013766">
    <property type="entry name" value="Thioredoxin_domain"/>
</dbReference>
<evidence type="ECO:0000256" key="1">
    <source>
        <dbReference type="SAM" id="MobiDB-lite"/>
    </source>
</evidence>
<protein>
    <recommendedName>
        <fullName evidence="3">Thioredoxin domain-containing protein</fullName>
    </recommendedName>
</protein>
<sequence>MGSSSESSTRQRFIIGWCDGNEPVTRVLGMSWPPLWAEMMRQEPPEFRQLSRLGAKPGMEQQARVRRGTFAVGLASVGRTKGHALGESVTALGLKFWLTFDGRTNMTALQMVRSRRWVLGALALLGLEAHCRAVRSDAFVNSGSLEGVTIYLSQLALALCPGLAVAGGGFALYKRRECRPKPMWYITAAIFVMLALCLPLVLPEAPKAQAPAEPRHSGELTLQRGQIVLVSDPRGGREKEGWQQALWTSMAEALQKGEEQVVMVFTRPACPWCEKLHPVLEGAIKRRQEAMGSVPEDAPPLLKAPLRVFVFDASEFSPIMRRFGVEGFPTLFFFGPPGSRPTTVPGYLGDEDFDKVLMAAASAEVEPPPEERRKRRGLFR</sequence>
<evidence type="ECO:0000259" key="3">
    <source>
        <dbReference type="PROSITE" id="PS51352"/>
    </source>
</evidence>
<keyword evidence="2" id="KW-0472">Membrane</keyword>
<proteinExistence type="predicted"/>
<feature type="domain" description="Thioredoxin" evidence="3">
    <location>
        <begin position="199"/>
        <end position="362"/>
    </location>
</feature>
<dbReference type="Proteomes" id="UP001178507">
    <property type="component" value="Unassembled WGS sequence"/>
</dbReference>
<evidence type="ECO:0000313" key="4">
    <source>
        <dbReference type="EMBL" id="CAJ1389623.1"/>
    </source>
</evidence>
<evidence type="ECO:0000313" key="5">
    <source>
        <dbReference type="Proteomes" id="UP001178507"/>
    </source>
</evidence>
<dbReference type="Pfam" id="PF13098">
    <property type="entry name" value="Thioredoxin_2"/>
    <property type="match status" value="1"/>
</dbReference>
<organism evidence="4 5">
    <name type="scientific">Effrenium voratum</name>
    <dbReference type="NCBI Taxonomy" id="2562239"/>
    <lineage>
        <taxon>Eukaryota</taxon>
        <taxon>Sar</taxon>
        <taxon>Alveolata</taxon>
        <taxon>Dinophyceae</taxon>
        <taxon>Suessiales</taxon>
        <taxon>Symbiodiniaceae</taxon>
        <taxon>Effrenium</taxon>
    </lineage>
</organism>
<dbReference type="InterPro" id="IPR012336">
    <property type="entry name" value="Thioredoxin-like_fold"/>
</dbReference>
<dbReference type="InterPro" id="IPR036249">
    <property type="entry name" value="Thioredoxin-like_sf"/>
</dbReference>
<evidence type="ECO:0000256" key="2">
    <source>
        <dbReference type="SAM" id="Phobius"/>
    </source>
</evidence>
<keyword evidence="5" id="KW-1185">Reference proteome</keyword>
<comment type="caution">
    <text evidence="4">The sequence shown here is derived from an EMBL/GenBank/DDBJ whole genome shotgun (WGS) entry which is preliminary data.</text>
</comment>
<name>A0AA36ILH4_9DINO</name>
<dbReference type="EMBL" id="CAUJNA010001902">
    <property type="protein sequence ID" value="CAJ1389623.1"/>
    <property type="molecule type" value="Genomic_DNA"/>
</dbReference>
<dbReference type="PROSITE" id="PS51352">
    <property type="entry name" value="THIOREDOXIN_2"/>
    <property type="match status" value="1"/>
</dbReference>
<dbReference type="SUPFAM" id="SSF52833">
    <property type="entry name" value="Thioredoxin-like"/>
    <property type="match status" value="1"/>
</dbReference>